<dbReference type="FunFam" id="3.40.50.1820:FF:000076">
    <property type="entry name" value="phospholipase A1"/>
    <property type="match status" value="1"/>
</dbReference>
<dbReference type="CDD" id="cd00707">
    <property type="entry name" value="Pancreat_lipase_like"/>
    <property type="match status" value="1"/>
</dbReference>
<protein>
    <recommendedName>
        <fullName evidence="6">Lipase domain-containing protein</fullName>
    </recommendedName>
</protein>
<dbReference type="PRINTS" id="PR00821">
    <property type="entry name" value="TAGLIPASE"/>
</dbReference>
<dbReference type="GO" id="GO:0005615">
    <property type="term" value="C:extracellular space"/>
    <property type="evidence" value="ECO:0007669"/>
    <property type="project" value="TreeGrafter"/>
</dbReference>
<keyword evidence="3" id="KW-0964">Secreted</keyword>
<feature type="chain" id="PRO_5040501097" description="Lipase domain-containing protein" evidence="5">
    <location>
        <begin position="18"/>
        <end position="330"/>
    </location>
</feature>
<proteinExistence type="inferred from homology"/>
<evidence type="ECO:0000256" key="1">
    <source>
        <dbReference type="ARBA" id="ARBA00004613"/>
    </source>
</evidence>
<dbReference type="Pfam" id="PF00151">
    <property type="entry name" value="Lipase"/>
    <property type="match status" value="1"/>
</dbReference>
<keyword evidence="5" id="KW-0732">Signal</keyword>
<dbReference type="InterPro" id="IPR029058">
    <property type="entry name" value="AB_hydrolase_fold"/>
</dbReference>
<feature type="domain" description="Lipase" evidence="6">
    <location>
        <begin position="56"/>
        <end position="327"/>
    </location>
</feature>
<feature type="signal peptide" evidence="5">
    <location>
        <begin position="1"/>
        <end position="17"/>
    </location>
</feature>
<reference evidence="7" key="1">
    <citation type="submission" date="2022-01" db="EMBL/GenBank/DDBJ databases">
        <authorList>
            <person name="King R."/>
        </authorList>
    </citation>
    <scope>NUCLEOTIDE SEQUENCE</scope>
</reference>
<dbReference type="InterPro" id="IPR033906">
    <property type="entry name" value="Lipase_N"/>
</dbReference>
<dbReference type="OrthoDB" id="199913at2759"/>
<dbReference type="Proteomes" id="UP001153620">
    <property type="component" value="Chromosome 4"/>
</dbReference>
<dbReference type="EMBL" id="OU895880">
    <property type="protein sequence ID" value="CAG9811883.1"/>
    <property type="molecule type" value="Genomic_DNA"/>
</dbReference>
<dbReference type="PANTHER" id="PTHR11610:SF150">
    <property type="entry name" value="FI01825P-RELATED"/>
    <property type="match status" value="1"/>
</dbReference>
<evidence type="ECO:0000313" key="7">
    <source>
        <dbReference type="EMBL" id="CAG9811883.1"/>
    </source>
</evidence>
<dbReference type="InterPro" id="IPR013818">
    <property type="entry name" value="Lipase"/>
</dbReference>
<dbReference type="AlphaFoldDB" id="A0A9N9SA43"/>
<dbReference type="InterPro" id="IPR000734">
    <property type="entry name" value="TAG_lipase"/>
</dbReference>
<evidence type="ECO:0000256" key="3">
    <source>
        <dbReference type="ARBA" id="ARBA00022525"/>
    </source>
</evidence>
<organism evidence="7 8">
    <name type="scientific">Chironomus riparius</name>
    <dbReference type="NCBI Taxonomy" id="315576"/>
    <lineage>
        <taxon>Eukaryota</taxon>
        <taxon>Metazoa</taxon>
        <taxon>Ecdysozoa</taxon>
        <taxon>Arthropoda</taxon>
        <taxon>Hexapoda</taxon>
        <taxon>Insecta</taxon>
        <taxon>Pterygota</taxon>
        <taxon>Neoptera</taxon>
        <taxon>Endopterygota</taxon>
        <taxon>Diptera</taxon>
        <taxon>Nematocera</taxon>
        <taxon>Chironomoidea</taxon>
        <taxon>Chironomidae</taxon>
        <taxon>Chironominae</taxon>
        <taxon>Chironomus</taxon>
    </lineage>
</organism>
<sequence>MKSVVILAFILFAGVNSLPVDDTIPRWHALSDDNGRIKLVDLNPLEVEPEPFFNPQTDIIFLLFTRRNPTVGQRITFDLDSVRNSNWNVNNGVRFIIHGWQSDQTTGLNTFIRNEFLANADHNVVVVDWSAGAQTINYISARNRVGVTGGTVALLIDDLHRSGLLRFENVLIVGHSLGSHVAGNAGKQVTRGRIPAIFATDPAGPLFSATDADRLSSNDAIYTEALHTNAGTLGYAEPITDASFYPNWGSSQPGCGLDVTGACAHERSNLFYSESVRSTFTARQCANYIQIRDRNCPGTGTTGRMGGDAQKSLSGVFFLTTNSASPFSQG</sequence>
<evidence type="ECO:0000313" key="8">
    <source>
        <dbReference type="Proteomes" id="UP001153620"/>
    </source>
</evidence>
<gene>
    <name evidence="7" type="ORF">CHIRRI_LOCUS14690</name>
</gene>
<name>A0A9N9SA43_9DIPT</name>
<reference evidence="7" key="2">
    <citation type="submission" date="2022-10" db="EMBL/GenBank/DDBJ databases">
        <authorList>
            <consortium name="ENA_rothamsted_submissions"/>
            <consortium name="culmorum"/>
            <person name="King R."/>
        </authorList>
    </citation>
    <scope>NUCLEOTIDE SEQUENCE</scope>
</reference>
<comment type="subcellular location">
    <subcellularLocation>
        <location evidence="1">Secreted</location>
    </subcellularLocation>
</comment>
<evidence type="ECO:0000259" key="6">
    <source>
        <dbReference type="Pfam" id="PF00151"/>
    </source>
</evidence>
<comment type="similarity">
    <text evidence="2 4">Belongs to the AB hydrolase superfamily. Lipase family.</text>
</comment>
<dbReference type="PANTHER" id="PTHR11610">
    <property type="entry name" value="LIPASE"/>
    <property type="match status" value="1"/>
</dbReference>
<dbReference type="GO" id="GO:0017171">
    <property type="term" value="F:serine hydrolase activity"/>
    <property type="evidence" value="ECO:0007669"/>
    <property type="project" value="TreeGrafter"/>
</dbReference>
<evidence type="ECO:0000256" key="2">
    <source>
        <dbReference type="ARBA" id="ARBA00010701"/>
    </source>
</evidence>
<accession>A0A9N9SA43</accession>
<dbReference type="GO" id="GO:0016298">
    <property type="term" value="F:lipase activity"/>
    <property type="evidence" value="ECO:0007669"/>
    <property type="project" value="InterPro"/>
</dbReference>
<dbReference type="Gene3D" id="3.40.50.1820">
    <property type="entry name" value="alpha/beta hydrolase"/>
    <property type="match status" value="1"/>
</dbReference>
<evidence type="ECO:0000256" key="4">
    <source>
        <dbReference type="RuleBase" id="RU004262"/>
    </source>
</evidence>
<evidence type="ECO:0000256" key="5">
    <source>
        <dbReference type="SAM" id="SignalP"/>
    </source>
</evidence>
<keyword evidence="8" id="KW-1185">Reference proteome</keyword>
<dbReference type="SUPFAM" id="SSF53474">
    <property type="entry name" value="alpha/beta-Hydrolases"/>
    <property type="match status" value="1"/>
</dbReference>
<dbReference type="GO" id="GO:0016042">
    <property type="term" value="P:lipid catabolic process"/>
    <property type="evidence" value="ECO:0007669"/>
    <property type="project" value="TreeGrafter"/>
</dbReference>